<name>A0A1Q9C2P7_SYMMI</name>
<dbReference type="AlphaFoldDB" id="A0A1Q9C2P7"/>
<accession>A0A1Q9C2P7</accession>
<comment type="caution">
    <text evidence="1">The sequence shown here is derived from an EMBL/GenBank/DDBJ whole genome shotgun (WGS) entry which is preliminary data.</text>
</comment>
<organism evidence="1 2">
    <name type="scientific">Symbiodinium microadriaticum</name>
    <name type="common">Dinoflagellate</name>
    <name type="synonym">Zooxanthella microadriatica</name>
    <dbReference type="NCBI Taxonomy" id="2951"/>
    <lineage>
        <taxon>Eukaryota</taxon>
        <taxon>Sar</taxon>
        <taxon>Alveolata</taxon>
        <taxon>Dinophyceae</taxon>
        <taxon>Suessiales</taxon>
        <taxon>Symbiodiniaceae</taxon>
        <taxon>Symbiodinium</taxon>
    </lineage>
</organism>
<dbReference type="EMBL" id="LSRX01001827">
    <property type="protein sequence ID" value="OLP77181.1"/>
    <property type="molecule type" value="Genomic_DNA"/>
</dbReference>
<evidence type="ECO:0000313" key="2">
    <source>
        <dbReference type="Proteomes" id="UP000186817"/>
    </source>
</evidence>
<keyword evidence="2" id="KW-1185">Reference proteome</keyword>
<dbReference type="OrthoDB" id="185373at2759"/>
<proteinExistence type="predicted"/>
<sequence length="163" mass="17771">MVLAMRVVLWNPDLYQELFGRLNDSVGIAGAQRVIIEAYLLEERLEDATKLVEEELAKAKQAKSEACQIIMLKASISVHLKIAQGRPRDAIDVADEAEKILLGHAAQASAVERDERGAGELLLLVAKEPTISSFSACVVACQRGRQRRAVSDLLALITAADLH</sequence>
<dbReference type="Proteomes" id="UP000186817">
    <property type="component" value="Unassembled WGS sequence"/>
</dbReference>
<gene>
    <name evidence="1" type="ORF">AK812_SmicGene42789</name>
</gene>
<evidence type="ECO:0000313" key="1">
    <source>
        <dbReference type="EMBL" id="OLP77181.1"/>
    </source>
</evidence>
<protein>
    <submittedName>
        <fullName evidence="1">Uncharacterized protein</fullName>
    </submittedName>
</protein>
<reference evidence="1 2" key="1">
    <citation type="submission" date="2016-02" db="EMBL/GenBank/DDBJ databases">
        <title>Genome analysis of coral dinoflagellate symbionts highlights evolutionary adaptations to a symbiotic lifestyle.</title>
        <authorList>
            <person name="Aranda M."/>
            <person name="Li Y."/>
            <person name="Liew Y.J."/>
            <person name="Baumgarten S."/>
            <person name="Simakov O."/>
            <person name="Wilson M."/>
            <person name="Piel J."/>
            <person name="Ashoor H."/>
            <person name="Bougouffa S."/>
            <person name="Bajic V.B."/>
            <person name="Ryu T."/>
            <person name="Ravasi T."/>
            <person name="Bayer T."/>
            <person name="Micklem G."/>
            <person name="Kim H."/>
            <person name="Bhak J."/>
            <person name="Lajeunesse T.C."/>
            <person name="Voolstra C.R."/>
        </authorList>
    </citation>
    <scope>NUCLEOTIDE SEQUENCE [LARGE SCALE GENOMIC DNA]</scope>
    <source>
        <strain evidence="1 2">CCMP2467</strain>
    </source>
</reference>